<accession>A0A6J4HPD2</accession>
<proteinExistence type="predicted"/>
<protein>
    <recommendedName>
        <fullName evidence="2">Alkyl hydroperoxide reductase subunit C/ Thiol specific antioxidant domain-containing protein</fullName>
    </recommendedName>
</protein>
<evidence type="ECO:0008006" key="2">
    <source>
        <dbReference type="Google" id="ProtNLM"/>
    </source>
</evidence>
<dbReference type="AlphaFoldDB" id="A0A6J4HPD2"/>
<gene>
    <name evidence="1" type="ORF">AVDCRST_MAG26-902</name>
</gene>
<sequence length="47" mass="5374">MAGQHIDISAGDRAPDAWLWNEEGDEVRLAAFWHERPVALVFVRHFG</sequence>
<evidence type="ECO:0000313" key="1">
    <source>
        <dbReference type="EMBL" id="CAA9229703.1"/>
    </source>
</evidence>
<dbReference type="EMBL" id="CADCTK010000209">
    <property type="protein sequence ID" value="CAA9229703.1"/>
    <property type="molecule type" value="Genomic_DNA"/>
</dbReference>
<organism evidence="1">
    <name type="scientific">uncultured Chloroflexia bacterium</name>
    <dbReference type="NCBI Taxonomy" id="1672391"/>
    <lineage>
        <taxon>Bacteria</taxon>
        <taxon>Bacillati</taxon>
        <taxon>Chloroflexota</taxon>
        <taxon>Chloroflexia</taxon>
        <taxon>environmental samples</taxon>
    </lineage>
</organism>
<name>A0A6J4HPD2_9CHLR</name>
<reference evidence="1" key="1">
    <citation type="submission" date="2020-02" db="EMBL/GenBank/DDBJ databases">
        <authorList>
            <person name="Meier V. D."/>
        </authorList>
    </citation>
    <scope>NUCLEOTIDE SEQUENCE</scope>
    <source>
        <strain evidence="1">AVDCRST_MAG26</strain>
    </source>
</reference>